<dbReference type="KEGG" id="haad:MW046_12445"/>
<dbReference type="Pfam" id="PF24336">
    <property type="entry name" value="DUF7504"/>
    <property type="match status" value="1"/>
</dbReference>
<dbReference type="AlphaFoldDB" id="A0A8U0A106"/>
<gene>
    <name evidence="1" type="ORF">MW046_12445</name>
</gene>
<name>A0A8U0A106_9EURY</name>
<keyword evidence="2" id="KW-1185">Reference proteome</keyword>
<protein>
    <submittedName>
        <fullName evidence="1">Uncharacterized protein</fullName>
    </submittedName>
</protein>
<proteinExistence type="predicted"/>
<accession>A0A8U0A106</accession>
<organism evidence="1 2">
    <name type="scientific">Halocatena salina</name>
    <dbReference type="NCBI Taxonomy" id="2934340"/>
    <lineage>
        <taxon>Archaea</taxon>
        <taxon>Methanobacteriati</taxon>
        <taxon>Methanobacteriota</taxon>
        <taxon>Stenosarchaea group</taxon>
        <taxon>Halobacteria</taxon>
        <taxon>Halobacteriales</taxon>
        <taxon>Natronomonadaceae</taxon>
        <taxon>Halocatena</taxon>
    </lineage>
</organism>
<sequence>MKHVSNTPNVSEPTRTGESFTATLMRLKRRGCCVLVTGQVDERVRAAQSRRLFGECDESRQRVLTLTDATPGLDAQYLPENITPTHSSVTELDYTDVVRDVAGTVDPAFEHSQPDIGLSGSMTGLGAILYDSVRETIRDDRTKPGELRLGIATLCVLLDTDGLSATETFIRALRTDILAVRGMGHFHLPGAPDSETLAALKSPIDIHIELRESNGIVEHQWHLLETDHLTDWLPLRR</sequence>
<dbReference type="InterPro" id="IPR055927">
    <property type="entry name" value="DUF7504"/>
</dbReference>
<dbReference type="GeneID" id="71928870"/>
<dbReference type="RefSeq" id="WP_247993425.1">
    <property type="nucleotide sequence ID" value="NZ_CP096019.1"/>
</dbReference>
<reference evidence="1" key="1">
    <citation type="submission" date="2022-04" db="EMBL/GenBank/DDBJ databases">
        <title>Halocatena sp. nov., isolated from a salt lake.</title>
        <authorList>
            <person name="Cui H.-L."/>
        </authorList>
    </citation>
    <scope>NUCLEOTIDE SEQUENCE</scope>
    <source>
        <strain evidence="1">AD-1</strain>
    </source>
</reference>
<dbReference type="EMBL" id="CP096019">
    <property type="protein sequence ID" value="UPM42754.1"/>
    <property type="molecule type" value="Genomic_DNA"/>
</dbReference>
<evidence type="ECO:0000313" key="2">
    <source>
        <dbReference type="Proteomes" id="UP000831768"/>
    </source>
</evidence>
<evidence type="ECO:0000313" key="1">
    <source>
        <dbReference type="EMBL" id="UPM42754.1"/>
    </source>
</evidence>
<dbReference type="Proteomes" id="UP000831768">
    <property type="component" value="Chromosome"/>
</dbReference>